<accession>A0AAV5CPY5</accession>
<dbReference type="Gene3D" id="2.40.70.10">
    <property type="entry name" value="Acid Proteases"/>
    <property type="match status" value="3"/>
</dbReference>
<feature type="compositionally biased region" description="Basic and acidic residues" evidence="2">
    <location>
        <begin position="40"/>
        <end position="52"/>
    </location>
</feature>
<proteinExistence type="inferred from homology"/>
<dbReference type="InterPro" id="IPR001969">
    <property type="entry name" value="Aspartic_peptidase_AS"/>
</dbReference>
<dbReference type="PANTHER" id="PTHR13683:SF790">
    <property type="entry name" value="PEPTIDASE A1 DOMAIN-CONTAINING PROTEIN"/>
    <property type="match status" value="1"/>
</dbReference>
<dbReference type="InterPro" id="IPR032861">
    <property type="entry name" value="TAXi_N"/>
</dbReference>
<dbReference type="EMBL" id="BQKI01000008">
    <property type="protein sequence ID" value="GJM99936.1"/>
    <property type="molecule type" value="Genomic_DNA"/>
</dbReference>
<organism evidence="4 5">
    <name type="scientific">Eleusine coracana subsp. coracana</name>
    <dbReference type="NCBI Taxonomy" id="191504"/>
    <lineage>
        <taxon>Eukaryota</taxon>
        <taxon>Viridiplantae</taxon>
        <taxon>Streptophyta</taxon>
        <taxon>Embryophyta</taxon>
        <taxon>Tracheophyta</taxon>
        <taxon>Spermatophyta</taxon>
        <taxon>Magnoliopsida</taxon>
        <taxon>Liliopsida</taxon>
        <taxon>Poales</taxon>
        <taxon>Poaceae</taxon>
        <taxon>PACMAD clade</taxon>
        <taxon>Chloridoideae</taxon>
        <taxon>Cynodonteae</taxon>
        <taxon>Eleusininae</taxon>
        <taxon>Eleusine</taxon>
    </lineage>
</organism>
<dbReference type="InterPro" id="IPR001461">
    <property type="entry name" value="Aspartic_peptidase_A1"/>
</dbReference>
<gene>
    <name evidence="4" type="primary">ga17079</name>
    <name evidence="4" type="ORF">PR202_ga17079</name>
</gene>
<comment type="similarity">
    <text evidence="1">Belongs to the peptidase A1 family.</text>
</comment>
<comment type="caution">
    <text evidence="4">The sequence shown here is derived from an EMBL/GenBank/DDBJ whole genome shotgun (WGS) entry which is preliminary data.</text>
</comment>
<dbReference type="PANTHER" id="PTHR13683">
    <property type="entry name" value="ASPARTYL PROTEASES"/>
    <property type="match status" value="1"/>
</dbReference>
<sequence length="604" mass="64726">MHVTLDPANLPVLTRPPSVQIRRRNAFADRHRCHRSLPTKPDHEVNHVKAGPEQEPEGPGGASADQEQNQDKKILEQNCLYGKTVLFQTVLIDTGSDLSWVQCQPCTSTECYPQKDPLFDPSKSSTYGTISCLSDQCKNLNKTGYHGDCTDDNVCRFSIGPYGDSSNTSGVYSTDTLTLAPGVTIRNFSFGCGHDQQGENDKYDGLLGLGGAPDIPTLAKGLDTCYNFTGHRNITVPKVSLTFSGGATIDLDVPSGVMVEDCLAFDGDSSDNVLFGVLGNVNQRTFEVLYDSGRGNIGYYSTAHGGDKHGFVVVPTSSFEPEAVCSTARVTHQEKNGATVLAPLVHRHGPCAPSSQSSTNKPSLAETLRRSRARADYIVSRASSRGSSNVSVPIYLGTSVDSLEYAITVGIGTPAVSQFILIDTGSDLSWVQCQPCNSTRCYKQKDPLFDPRKSSTYAPIPCHTDVCRRLTVDRYGAGCTNGGKQCGYFIQYGDGSRTNGVYSHETLTLGPGVAVKDFRFGCGYDQRQTTDKFDGLLGLGGAPESLPVQTASTYGGAFSYCLPPVKSKPGFLSLGAPSRNVTPGFAFTPMGRVGESRDVVRGAG</sequence>
<feature type="domain" description="Peptidase A1" evidence="3">
    <location>
        <begin position="75"/>
        <end position="210"/>
    </location>
</feature>
<dbReference type="GO" id="GO:0006508">
    <property type="term" value="P:proteolysis"/>
    <property type="evidence" value="ECO:0007669"/>
    <property type="project" value="InterPro"/>
</dbReference>
<dbReference type="AlphaFoldDB" id="A0AAV5CPY5"/>
<evidence type="ECO:0000256" key="1">
    <source>
        <dbReference type="ARBA" id="ARBA00007447"/>
    </source>
</evidence>
<feature type="domain" description="Peptidase A1" evidence="3">
    <location>
        <begin position="405"/>
        <end position="604"/>
    </location>
</feature>
<evidence type="ECO:0000256" key="2">
    <source>
        <dbReference type="SAM" id="MobiDB-lite"/>
    </source>
</evidence>
<evidence type="ECO:0000259" key="3">
    <source>
        <dbReference type="PROSITE" id="PS51767"/>
    </source>
</evidence>
<dbReference type="Pfam" id="PF14543">
    <property type="entry name" value="TAXi_N"/>
    <property type="match status" value="2"/>
</dbReference>
<reference evidence="4" key="1">
    <citation type="journal article" date="2018" name="DNA Res.">
        <title>Multiple hybrid de novo genome assembly of finger millet, an orphan allotetraploid crop.</title>
        <authorList>
            <person name="Hatakeyama M."/>
            <person name="Aluri S."/>
            <person name="Balachadran M.T."/>
            <person name="Sivarajan S.R."/>
            <person name="Patrignani A."/>
            <person name="Gruter S."/>
            <person name="Poveda L."/>
            <person name="Shimizu-Inatsugi R."/>
            <person name="Baeten J."/>
            <person name="Francoijs K.J."/>
            <person name="Nataraja K.N."/>
            <person name="Reddy Y.A.N."/>
            <person name="Phadnis S."/>
            <person name="Ravikumar R.L."/>
            <person name="Schlapbach R."/>
            <person name="Sreeman S.M."/>
            <person name="Shimizu K.K."/>
        </authorList>
    </citation>
    <scope>NUCLEOTIDE SEQUENCE</scope>
</reference>
<keyword evidence="5" id="KW-1185">Reference proteome</keyword>
<evidence type="ECO:0000313" key="5">
    <source>
        <dbReference type="Proteomes" id="UP001054889"/>
    </source>
</evidence>
<dbReference type="InterPro" id="IPR033121">
    <property type="entry name" value="PEPTIDASE_A1"/>
</dbReference>
<name>A0AAV5CPY5_ELECO</name>
<dbReference type="FunFam" id="2.40.70.10:FF:000021">
    <property type="entry name" value="Aspartyl protease AED1"/>
    <property type="match status" value="2"/>
</dbReference>
<dbReference type="InterPro" id="IPR021109">
    <property type="entry name" value="Peptidase_aspartic_dom_sf"/>
</dbReference>
<dbReference type="GO" id="GO:0004190">
    <property type="term" value="F:aspartic-type endopeptidase activity"/>
    <property type="evidence" value="ECO:0007669"/>
    <property type="project" value="InterPro"/>
</dbReference>
<dbReference type="PROSITE" id="PS00141">
    <property type="entry name" value="ASP_PROTEASE"/>
    <property type="match status" value="1"/>
</dbReference>
<evidence type="ECO:0000313" key="4">
    <source>
        <dbReference type="EMBL" id="GJM99936.1"/>
    </source>
</evidence>
<dbReference type="Proteomes" id="UP001054889">
    <property type="component" value="Unassembled WGS sequence"/>
</dbReference>
<protein>
    <recommendedName>
        <fullName evidence="3">Peptidase A1 domain-containing protein</fullName>
    </recommendedName>
</protein>
<dbReference type="SUPFAM" id="SSF50630">
    <property type="entry name" value="Acid proteases"/>
    <property type="match status" value="3"/>
</dbReference>
<dbReference type="PROSITE" id="PS51767">
    <property type="entry name" value="PEPTIDASE_A1"/>
    <property type="match status" value="2"/>
</dbReference>
<feature type="region of interest" description="Disordered" evidence="2">
    <location>
        <begin position="30"/>
        <end position="69"/>
    </location>
</feature>
<reference evidence="4" key="2">
    <citation type="submission" date="2021-12" db="EMBL/GenBank/DDBJ databases">
        <title>Resequencing data analysis of finger millet.</title>
        <authorList>
            <person name="Hatakeyama M."/>
            <person name="Aluri S."/>
            <person name="Balachadran M.T."/>
            <person name="Sivarajan S.R."/>
            <person name="Poveda L."/>
            <person name="Shimizu-Inatsugi R."/>
            <person name="Schlapbach R."/>
            <person name="Sreeman S.M."/>
            <person name="Shimizu K.K."/>
        </authorList>
    </citation>
    <scope>NUCLEOTIDE SEQUENCE</scope>
</reference>